<dbReference type="RefSeq" id="WP_261936924.1">
    <property type="nucleotide sequence ID" value="NZ_AP018818.1"/>
</dbReference>
<reference evidence="2" key="1">
    <citation type="submission" date="2018-07" db="EMBL/GenBank/DDBJ databases">
        <title>Complete genome sequence of Sphingomonas bisphenolicum strain AO1, a bisphenol A degradative bacterium isolated from Japanese farm field.</title>
        <authorList>
            <person name="Murakami M."/>
            <person name="Koh M."/>
            <person name="Koba S."/>
            <person name="Matsumura Y."/>
        </authorList>
    </citation>
    <scope>NUCLEOTIDE SEQUENCE</scope>
    <source>
        <strain evidence="2">AO1</strain>
    </source>
</reference>
<dbReference type="PRINTS" id="PR00111">
    <property type="entry name" value="ABHYDROLASE"/>
</dbReference>
<keyword evidence="3" id="KW-1185">Reference proteome</keyword>
<evidence type="ECO:0000259" key="1">
    <source>
        <dbReference type="Pfam" id="PF00561"/>
    </source>
</evidence>
<gene>
    <name evidence="2" type="ORF">SBA_ch2_5600</name>
</gene>
<dbReference type="Gene3D" id="3.40.50.1820">
    <property type="entry name" value="alpha/beta hydrolase"/>
    <property type="match status" value="1"/>
</dbReference>
<sequence length="274" mass="30493">MPEISHGGYTTHYEDDNFSTPWQCPEVVLIQHGFGRNANFWWHWVPPIASDYRLIRRDLRGHGGSSDGAFTPWTFDGLVEDLRDFCDTLDIEKIHLIGESTGGMLSVGFAHRFPERVRSLTLCNAPTTINEDGQKFFAGNHGSWQDALKTLGAKGWFEWLVQQPGTAAPETAAERKWILAQMARTSTQAMIGYSHVISSVDVAPLLPELKVPTLVLAPTRSSAAPLDAQRAMANDIPGARLAIIDSRGHETYWDRRDDCIAAWRDHVASIDALV</sequence>
<dbReference type="InterPro" id="IPR000073">
    <property type="entry name" value="AB_hydrolase_1"/>
</dbReference>
<dbReference type="InterPro" id="IPR050471">
    <property type="entry name" value="AB_hydrolase"/>
</dbReference>
<dbReference type="EMBL" id="AP018818">
    <property type="protein sequence ID" value="BBF72027.1"/>
    <property type="molecule type" value="Genomic_DNA"/>
</dbReference>
<dbReference type="InterPro" id="IPR029058">
    <property type="entry name" value="AB_hydrolase_fold"/>
</dbReference>
<dbReference type="SUPFAM" id="SSF53474">
    <property type="entry name" value="alpha/beta-Hydrolases"/>
    <property type="match status" value="1"/>
</dbReference>
<dbReference type="Pfam" id="PF00561">
    <property type="entry name" value="Abhydrolase_1"/>
    <property type="match status" value="1"/>
</dbReference>
<name>A0ABM7G7I2_9SPHN</name>
<proteinExistence type="predicted"/>
<evidence type="ECO:0000313" key="3">
    <source>
        <dbReference type="Proteomes" id="UP001059971"/>
    </source>
</evidence>
<dbReference type="PANTHER" id="PTHR43433:SF5">
    <property type="entry name" value="AB HYDROLASE-1 DOMAIN-CONTAINING PROTEIN"/>
    <property type="match status" value="1"/>
</dbReference>
<evidence type="ECO:0000313" key="2">
    <source>
        <dbReference type="EMBL" id="BBF72027.1"/>
    </source>
</evidence>
<feature type="domain" description="AB hydrolase-1" evidence="1">
    <location>
        <begin position="27"/>
        <end position="254"/>
    </location>
</feature>
<dbReference type="Proteomes" id="UP001059971">
    <property type="component" value="Chromosome 2"/>
</dbReference>
<accession>A0ABM7G7I2</accession>
<protein>
    <submittedName>
        <fullName evidence="2">3-oxoadipate enol-lactonase</fullName>
    </submittedName>
</protein>
<dbReference type="PANTHER" id="PTHR43433">
    <property type="entry name" value="HYDROLASE, ALPHA/BETA FOLD FAMILY PROTEIN"/>
    <property type="match status" value="1"/>
</dbReference>
<organism evidence="2 3">
    <name type="scientific">Sphingomonas bisphenolicum</name>
    <dbReference type="NCBI Taxonomy" id="296544"/>
    <lineage>
        <taxon>Bacteria</taxon>
        <taxon>Pseudomonadati</taxon>
        <taxon>Pseudomonadota</taxon>
        <taxon>Alphaproteobacteria</taxon>
        <taxon>Sphingomonadales</taxon>
        <taxon>Sphingomonadaceae</taxon>
        <taxon>Sphingomonas</taxon>
    </lineage>
</organism>